<evidence type="ECO:0000259" key="13">
    <source>
        <dbReference type="Pfam" id="PF00892"/>
    </source>
</evidence>
<dbReference type="Pfam" id="PF00892">
    <property type="entry name" value="EamA"/>
    <property type="match status" value="1"/>
</dbReference>
<feature type="transmembrane region" description="Helical" evidence="12">
    <location>
        <begin position="101"/>
        <end position="118"/>
    </location>
</feature>
<evidence type="ECO:0000256" key="6">
    <source>
        <dbReference type="ARBA" id="ARBA00022556"/>
    </source>
</evidence>
<dbReference type="GO" id="GO:0009103">
    <property type="term" value="P:lipopolysaccharide biosynthetic process"/>
    <property type="evidence" value="ECO:0007669"/>
    <property type="project" value="UniProtKB-KW"/>
</dbReference>
<evidence type="ECO:0000256" key="10">
    <source>
        <dbReference type="ARBA" id="ARBA00023098"/>
    </source>
</evidence>
<proteinExistence type="inferred from homology"/>
<evidence type="ECO:0000256" key="8">
    <source>
        <dbReference type="ARBA" id="ARBA00022985"/>
    </source>
</evidence>
<feature type="transmembrane region" description="Helical" evidence="12">
    <location>
        <begin position="40"/>
        <end position="63"/>
    </location>
</feature>
<dbReference type="PANTHER" id="PTHR30561">
    <property type="entry name" value="SMR FAMILY PROTON-DEPENDENT DRUG EFFLUX TRANSPORTER SUGE"/>
    <property type="match status" value="1"/>
</dbReference>
<comment type="subcellular location">
    <subcellularLocation>
        <location evidence="1">Cell membrane</location>
        <topology evidence="1">Multi-pass membrane protein</topology>
    </subcellularLocation>
</comment>
<feature type="domain" description="EamA" evidence="13">
    <location>
        <begin position="48"/>
        <end position="116"/>
    </location>
</feature>
<evidence type="ECO:0000256" key="7">
    <source>
        <dbReference type="ARBA" id="ARBA00022692"/>
    </source>
</evidence>
<feature type="transmembrane region" description="Helical" evidence="12">
    <location>
        <begin position="75"/>
        <end position="95"/>
    </location>
</feature>
<evidence type="ECO:0000256" key="9">
    <source>
        <dbReference type="ARBA" id="ARBA00022989"/>
    </source>
</evidence>
<evidence type="ECO:0000256" key="4">
    <source>
        <dbReference type="ARBA" id="ARBA00022516"/>
    </source>
</evidence>
<evidence type="ECO:0000256" key="5">
    <source>
        <dbReference type="ARBA" id="ARBA00022519"/>
    </source>
</evidence>
<protein>
    <submittedName>
        <fullName evidence="14">EamA family transporter</fullName>
    </submittedName>
</protein>
<comment type="similarity">
    <text evidence="2">Belongs to the EamA transporter family.</text>
</comment>
<keyword evidence="6" id="KW-0441">Lipid A biosynthesis</keyword>
<dbReference type="AlphaFoldDB" id="A0A7U3NLU0"/>
<evidence type="ECO:0000256" key="3">
    <source>
        <dbReference type="ARBA" id="ARBA00022475"/>
    </source>
</evidence>
<gene>
    <name evidence="14" type="ORF">IM676_10755</name>
</gene>
<name>A0A7U3NLU0_9CYAN</name>
<reference evidence="15" key="1">
    <citation type="submission" date="2020-10" db="EMBL/GenBank/DDBJ databases">
        <title>Genome-based taxonomic classification of the species Anabaenopsis elenkinii.</title>
        <authorList>
            <person name="Delbaje E."/>
            <person name="Andreote A.P.D."/>
            <person name="Pellegrinetti T.A."/>
            <person name="Cruz R.B."/>
            <person name="Branco L.H.Z."/>
            <person name="Fiore M.F."/>
        </authorList>
    </citation>
    <scope>NUCLEOTIDE SEQUENCE [LARGE SCALE GENOMIC DNA]</scope>
    <source>
        <strain evidence="15">CCIBt3563</strain>
    </source>
</reference>
<dbReference type="RefSeq" id="WP_200986916.1">
    <property type="nucleotide sequence ID" value="NZ_CP063311.1"/>
</dbReference>
<evidence type="ECO:0000256" key="1">
    <source>
        <dbReference type="ARBA" id="ARBA00004651"/>
    </source>
</evidence>
<dbReference type="Proteomes" id="UP000593846">
    <property type="component" value="Chromosome"/>
</dbReference>
<dbReference type="InterPro" id="IPR037185">
    <property type="entry name" value="EmrE-like"/>
</dbReference>
<dbReference type="GO" id="GO:0022857">
    <property type="term" value="F:transmembrane transporter activity"/>
    <property type="evidence" value="ECO:0007669"/>
    <property type="project" value="InterPro"/>
</dbReference>
<keyword evidence="7 12" id="KW-0812">Transmembrane</keyword>
<keyword evidence="9 12" id="KW-1133">Transmembrane helix</keyword>
<dbReference type="PANTHER" id="PTHR30561:SF9">
    <property type="entry name" value="4-AMINO-4-DEOXY-L-ARABINOSE-PHOSPHOUNDECAPRENOL FLIPPASE SUBUNIT ARNF-RELATED"/>
    <property type="match status" value="1"/>
</dbReference>
<keyword evidence="10" id="KW-0443">Lipid metabolism</keyword>
<keyword evidence="15" id="KW-1185">Reference proteome</keyword>
<dbReference type="KEGG" id="aee:IM676_10755"/>
<keyword evidence="3" id="KW-1003">Cell membrane</keyword>
<dbReference type="EMBL" id="CP063311">
    <property type="protein sequence ID" value="QOV21257.1"/>
    <property type="molecule type" value="Genomic_DNA"/>
</dbReference>
<evidence type="ECO:0000313" key="14">
    <source>
        <dbReference type="EMBL" id="QOV21257.1"/>
    </source>
</evidence>
<keyword evidence="5" id="KW-0997">Cell inner membrane</keyword>
<dbReference type="GO" id="GO:0005886">
    <property type="term" value="C:plasma membrane"/>
    <property type="evidence" value="ECO:0007669"/>
    <property type="project" value="UniProtKB-SubCell"/>
</dbReference>
<dbReference type="SUPFAM" id="SSF103481">
    <property type="entry name" value="Multidrug resistance efflux transporter EmrE"/>
    <property type="match status" value="1"/>
</dbReference>
<keyword evidence="8" id="KW-0448">Lipopolysaccharide biosynthesis</keyword>
<keyword evidence="11 12" id="KW-0472">Membrane</keyword>
<evidence type="ECO:0000313" key="15">
    <source>
        <dbReference type="Proteomes" id="UP000593846"/>
    </source>
</evidence>
<evidence type="ECO:0000256" key="12">
    <source>
        <dbReference type="SAM" id="Phobius"/>
    </source>
</evidence>
<sequence length="120" mass="13255">MNHLYILLTILFTVYGQIVIKWQVQLAGAFPPDNIAKLQYIIKLLLNPWVISGFAGAFLAAISWMAAMTKFDLSYAYPFMSLAFVLVLFLSAIFFKEPVTIPKSLGLGLIILGIIIGSKG</sequence>
<keyword evidence="4" id="KW-0444">Lipid biosynthesis</keyword>
<dbReference type="Gene3D" id="1.10.3730.20">
    <property type="match status" value="1"/>
</dbReference>
<organism evidence="14 15">
    <name type="scientific">Anabaenopsis elenkinii CCIBt3563</name>
    <dbReference type="NCBI Taxonomy" id="2779889"/>
    <lineage>
        <taxon>Bacteria</taxon>
        <taxon>Bacillati</taxon>
        <taxon>Cyanobacteriota</taxon>
        <taxon>Cyanophyceae</taxon>
        <taxon>Nostocales</taxon>
        <taxon>Nodulariaceae</taxon>
        <taxon>Anabaenopsis</taxon>
    </lineage>
</organism>
<evidence type="ECO:0000256" key="2">
    <source>
        <dbReference type="ARBA" id="ARBA00007362"/>
    </source>
</evidence>
<dbReference type="InterPro" id="IPR000620">
    <property type="entry name" value="EamA_dom"/>
</dbReference>
<dbReference type="InterPro" id="IPR000390">
    <property type="entry name" value="Small_drug/metabolite_transptr"/>
</dbReference>
<accession>A0A7U3NLU0</accession>
<evidence type="ECO:0000256" key="11">
    <source>
        <dbReference type="ARBA" id="ARBA00023136"/>
    </source>
</evidence>